<dbReference type="Pfam" id="PF03151">
    <property type="entry name" value="TPT"/>
    <property type="match status" value="1"/>
</dbReference>
<feature type="transmembrane region" description="Helical" evidence="5">
    <location>
        <begin position="246"/>
        <end position="265"/>
    </location>
</feature>
<feature type="transmembrane region" description="Helical" evidence="5">
    <location>
        <begin position="383"/>
        <end position="399"/>
    </location>
</feature>
<dbReference type="OrthoDB" id="6418713at2759"/>
<protein>
    <recommendedName>
        <fullName evidence="6">Sugar phosphate transporter domain-containing protein</fullName>
    </recommendedName>
</protein>
<feature type="transmembrane region" description="Helical" evidence="5">
    <location>
        <begin position="109"/>
        <end position="126"/>
    </location>
</feature>
<dbReference type="EMBL" id="VWRR01000004">
    <property type="protein sequence ID" value="KAF6004092.1"/>
    <property type="molecule type" value="Genomic_DNA"/>
</dbReference>
<organism evidence="7 8">
    <name type="scientific">Cyanidiococcus yangmingshanensis</name>
    <dbReference type="NCBI Taxonomy" id="2690220"/>
    <lineage>
        <taxon>Eukaryota</taxon>
        <taxon>Rhodophyta</taxon>
        <taxon>Bangiophyceae</taxon>
        <taxon>Cyanidiales</taxon>
        <taxon>Cyanidiaceae</taxon>
        <taxon>Cyanidiococcus</taxon>
    </lineage>
</organism>
<feature type="transmembrane region" description="Helical" evidence="5">
    <location>
        <begin position="360"/>
        <end position="377"/>
    </location>
</feature>
<evidence type="ECO:0000256" key="5">
    <source>
        <dbReference type="SAM" id="Phobius"/>
    </source>
</evidence>
<evidence type="ECO:0000256" key="4">
    <source>
        <dbReference type="ARBA" id="ARBA00023136"/>
    </source>
</evidence>
<evidence type="ECO:0000259" key="6">
    <source>
        <dbReference type="Pfam" id="PF03151"/>
    </source>
</evidence>
<dbReference type="GO" id="GO:0016020">
    <property type="term" value="C:membrane"/>
    <property type="evidence" value="ECO:0007669"/>
    <property type="project" value="UniProtKB-SubCell"/>
</dbReference>
<comment type="subcellular location">
    <subcellularLocation>
        <location evidence="1">Membrane</location>
        <topology evidence="1">Multi-pass membrane protein</topology>
    </subcellularLocation>
</comment>
<gene>
    <name evidence="7" type="ORF">F1559_001464</name>
</gene>
<comment type="caution">
    <text evidence="7">The sequence shown here is derived from an EMBL/GenBank/DDBJ whole genome shotgun (WGS) entry which is preliminary data.</text>
</comment>
<evidence type="ECO:0000256" key="2">
    <source>
        <dbReference type="ARBA" id="ARBA00022692"/>
    </source>
</evidence>
<dbReference type="Proteomes" id="UP000530660">
    <property type="component" value="Unassembled WGS sequence"/>
</dbReference>
<feature type="transmembrane region" description="Helical" evidence="5">
    <location>
        <begin position="286"/>
        <end position="305"/>
    </location>
</feature>
<feature type="domain" description="Sugar phosphate transporter" evidence="6">
    <location>
        <begin position="107"/>
        <end position="397"/>
    </location>
</feature>
<dbReference type="InterPro" id="IPR050186">
    <property type="entry name" value="TPT_transporter"/>
</dbReference>
<reference evidence="7 8" key="1">
    <citation type="journal article" date="2020" name="J. Phycol.">
        <title>Comparative genome analysis reveals Cyanidiococcus gen. nov., a new extremophilic red algal genus sister to Cyanidioschyzon (Cyanidioschyzonaceae, Rhodophyta).</title>
        <authorList>
            <person name="Liu S.-L."/>
            <person name="Chiang Y.-R."/>
            <person name="Yoon H.S."/>
            <person name="Fu H.-Y."/>
        </authorList>
    </citation>
    <scope>NUCLEOTIDE SEQUENCE [LARGE SCALE GENOMIC DNA]</scope>
    <source>
        <strain evidence="7 8">THAL066</strain>
    </source>
</reference>
<feature type="transmembrane region" description="Helical" evidence="5">
    <location>
        <begin position="317"/>
        <end position="339"/>
    </location>
</feature>
<keyword evidence="2 5" id="KW-0812">Transmembrane</keyword>
<dbReference type="AlphaFoldDB" id="A0A7J7ILU9"/>
<evidence type="ECO:0000256" key="3">
    <source>
        <dbReference type="ARBA" id="ARBA00022989"/>
    </source>
</evidence>
<evidence type="ECO:0000256" key="1">
    <source>
        <dbReference type="ARBA" id="ARBA00004141"/>
    </source>
</evidence>
<sequence>MQMVRPRSLLNYVWYGVVSPLGRGRASTSTRTAPLRRPLATSSSTVSFAPGFKFGGRREGFGRPIGVWRRQMRAAADSTSSPSSSLSSTPADTHAKPVFLGMTRKRLKVGFWFFMWYLYNVVFNIINKKTLNMWSYPWVLSTIQLGVGALYVSTLWLLGLRRRPQVNRKLIGSLVLPSLFHTIGHATSCLSFSSVAISFTHTVKSAEPVVGALGAAIILKEYYSATVYLAMIPIIFGVALSSISELTFTMAGFLNAMASNFAFVARNVTSKVSLGDSKKDPSLTAFNIYGLITIISFFLELPMALIFEGFPKVSSRIAGIGAGTVFGYIAMASLLYHLYNEASYGVLEDVSPLTFSIGNVVKRLAIILSSVIAFGTIMRPLNWLGVALAVGGTLIYSYAKHMDQRKLDAAKRKAA</sequence>
<keyword evidence="8" id="KW-1185">Reference proteome</keyword>
<proteinExistence type="predicted"/>
<evidence type="ECO:0000313" key="8">
    <source>
        <dbReference type="Proteomes" id="UP000530660"/>
    </source>
</evidence>
<keyword evidence="4 5" id="KW-0472">Membrane</keyword>
<evidence type="ECO:0000313" key="7">
    <source>
        <dbReference type="EMBL" id="KAF6004092.1"/>
    </source>
</evidence>
<feature type="transmembrane region" description="Helical" evidence="5">
    <location>
        <begin position="138"/>
        <end position="160"/>
    </location>
</feature>
<dbReference type="InterPro" id="IPR004853">
    <property type="entry name" value="Sugar_P_trans_dom"/>
</dbReference>
<accession>A0A7J7ILU9</accession>
<dbReference type="PANTHER" id="PTHR11132">
    <property type="entry name" value="SOLUTE CARRIER FAMILY 35"/>
    <property type="match status" value="1"/>
</dbReference>
<name>A0A7J7ILU9_9RHOD</name>
<feature type="transmembrane region" description="Helical" evidence="5">
    <location>
        <begin position="222"/>
        <end position="240"/>
    </location>
</feature>
<keyword evidence="3 5" id="KW-1133">Transmembrane helix</keyword>